<evidence type="ECO:0000313" key="2">
    <source>
        <dbReference type="Proteomes" id="UP000030640"/>
    </source>
</evidence>
<dbReference type="GeneID" id="20039590"/>
<dbReference type="EMBL" id="KI965480">
    <property type="protein sequence ID" value="EUD65371.1"/>
    <property type="molecule type" value="Genomic_DNA"/>
</dbReference>
<protein>
    <submittedName>
        <fullName evidence="1">Uncharacterized protein</fullName>
    </submittedName>
</protein>
<sequence length="109" mass="12781">MAKLPRVHYGEQMNFPLFTAERSSGPALSEEDINKILSINHIDNFDEYLKFIKFKYEMVEIANEHFKKIGSQERRVLLKSKDILVNVLNENAKRNELNISQERLQDTAQ</sequence>
<organism evidence="1 2">
    <name type="scientific">Plasmodium inui San Antonio 1</name>
    <dbReference type="NCBI Taxonomy" id="1237626"/>
    <lineage>
        <taxon>Eukaryota</taxon>
        <taxon>Sar</taxon>
        <taxon>Alveolata</taxon>
        <taxon>Apicomplexa</taxon>
        <taxon>Aconoidasida</taxon>
        <taxon>Haemosporida</taxon>
        <taxon>Plasmodiidae</taxon>
        <taxon>Plasmodium</taxon>
        <taxon>Plasmodium (Plasmodium)</taxon>
    </lineage>
</organism>
<accession>W7AJ82</accession>
<evidence type="ECO:0000313" key="1">
    <source>
        <dbReference type="EMBL" id="EUD65371.1"/>
    </source>
</evidence>
<reference evidence="1 2" key="1">
    <citation type="submission" date="2013-02" db="EMBL/GenBank/DDBJ databases">
        <title>The Genome Sequence of Plasmodium inui San Antonio 1.</title>
        <authorList>
            <consortium name="The Broad Institute Genome Sequencing Platform"/>
            <consortium name="The Broad Institute Genome Sequencing Center for Infectious Disease"/>
            <person name="Neafsey D."/>
            <person name="Cheeseman I."/>
            <person name="Volkman S."/>
            <person name="Adams J."/>
            <person name="Walker B."/>
            <person name="Young S.K."/>
            <person name="Zeng Q."/>
            <person name="Gargeya S."/>
            <person name="Fitzgerald M."/>
            <person name="Haas B."/>
            <person name="Abouelleil A."/>
            <person name="Alvarado L."/>
            <person name="Arachchi H.M."/>
            <person name="Berlin A.M."/>
            <person name="Chapman S.B."/>
            <person name="Dewar J."/>
            <person name="Goldberg J."/>
            <person name="Griggs A."/>
            <person name="Gujja S."/>
            <person name="Hansen M."/>
            <person name="Howarth C."/>
            <person name="Imamovic A."/>
            <person name="Larimer J."/>
            <person name="McCowan C."/>
            <person name="Murphy C."/>
            <person name="Neiman D."/>
            <person name="Pearson M."/>
            <person name="Priest M."/>
            <person name="Roberts A."/>
            <person name="Saif S."/>
            <person name="Shea T."/>
            <person name="Sisk P."/>
            <person name="Sykes S."/>
            <person name="Wortman J."/>
            <person name="Nusbaum C."/>
            <person name="Birren B."/>
        </authorList>
    </citation>
    <scope>NUCLEOTIDE SEQUENCE [LARGE SCALE GENOMIC DNA]</scope>
    <source>
        <strain evidence="1 2">San Antonio 1</strain>
    </source>
</reference>
<proteinExistence type="predicted"/>
<dbReference type="AlphaFoldDB" id="W7AJ82"/>
<dbReference type="Proteomes" id="UP000030640">
    <property type="component" value="Unassembled WGS sequence"/>
</dbReference>
<gene>
    <name evidence="1" type="ORF">C922_04316</name>
</gene>
<name>W7AJ82_9APIC</name>
<dbReference type="VEuPathDB" id="PlasmoDB:C922_04316"/>
<dbReference type="RefSeq" id="XP_008818121.1">
    <property type="nucleotide sequence ID" value="XM_008819899.1"/>
</dbReference>
<keyword evidence="2" id="KW-1185">Reference proteome</keyword>
<dbReference type="OrthoDB" id="386257at2759"/>